<dbReference type="Pfam" id="PF00067">
    <property type="entry name" value="p450"/>
    <property type="match status" value="1"/>
</dbReference>
<keyword evidence="8" id="KW-0812">Transmembrane</keyword>
<keyword evidence="5" id="KW-0560">Oxidoreductase</keyword>
<dbReference type="GO" id="GO:0016705">
    <property type="term" value="F:oxidoreductase activity, acting on paired donors, with incorporation or reduction of molecular oxygen"/>
    <property type="evidence" value="ECO:0007669"/>
    <property type="project" value="InterPro"/>
</dbReference>
<evidence type="ECO:0000256" key="4">
    <source>
        <dbReference type="ARBA" id="ARBA00022723"/>
    </source>
</evidence>
<organism evidence="9">
    <name type="scientific">Fusarium oxysporum (strain Fo5176)</name>
    <name type="common">Fusarium vascular wilt</name>
    <dbReference type="NCBI Taxonomy" id="660025"/>
    <lineage>
        <taxon>Eukaryota</taxon>
        <taxon>Fungi</taxon>
        <taxon>Dikarya</taxon>
        <taxon>Ascomycota</taxon>
        <taxon>Pezizomycotina</taxon>
        <taxon>Sordariomycetes</taxon>
        <taxon>Hypocreomycetidae</taxon>
        <taxon>Hypocreales</taxon>
        <taxon>Nectriaceae</taxon>
        <taxon>Fusarium</taxon>
        <taxon>Fusarium oxysporum species complex</taxon>
    </lineage>
</organism>
<evidence type="ECO:0000256" key="3">
    <source>
        <dbReference type="ARBA" id="ARBA00022617"/>
    </source>
</evidence>
<dbReference type="GO" id="GO:0004497">
    <property type="term" value="F:monooxygenase activity"/>
    <property type="evidence" value="ECO:0007669"/>
    <property type="project" value="UniProtKB-KW"/>
</dbReference>
<keyword evidence="8" id="KW-1133">Transmembrane helix</keyword>
<dbReference type="InterPro" id="IPR001128">
    <property type="entry name" value="Cyt_P450"/>
</dbReference>
<dbReference type="SUPFAM" id="SSF48264">
    <property type="entry name" value="Cytochrome P450"/>
    <property type="match status" value="1"/>
</dbReference>
<feature type="transmembrane region" description="Helical" evidence="8">
    <location>
        <begin position="6"/>
        <end position="26"/>
    </location>
</feature>
<keyword evidence="4" id="KW-0479">Metal-binding</keyword>
<dbReference type="PaxDb" id="5507-FOXG_08910P0"/>
<reference evidence="9" key="1">
    <citation type="journal article" date="2012" name="Mol. Plant Microbe Interact.">
        <title>A highly conserved effector in Fusarium oxysporum is required for full virulence on Arabidopsis.</title>
        <authorList>
            <person name="Thatcher L.F."/>
            <person name="Gardiner D.M."/>
            <person name="Kazan K."/>
            <person name="Manners J."/>
        </authorList>
    </citation>
    <scope>NUCLEOTIDE SEQUENCE [LARGE SCALE GENOMIC DNA]</scope>
    <source>
        <strain evidence="9">Fo5176</strain>
    </source>
</reference>
<comment type="similarity">
    <text evidence="2">Belongs to the cytochrome P450 family.</text>
</comment>
<evidence type="ECO:0000256" key="1">
    <source>
        <dbReference type="ARBA" id="ARBA00001971"/>
    </source>
</evidence>
<dbReference type="EMBL" id="AFQF01003842">
    <property type="protein sequence ID" value="EGU74106.1"/>
    <property type="molecule type" value="Genomic_DNA"/>
</dbReference>
<evidence type="ECO:0000256" key="7">
    <source>
        <dbReference type="ARBA" id="ARBA00023033"/>
    </source>
</evidence>
<dbReference type="GO" id="GO:0005506">
    <property type="term" value="F:iron ion binding"/>
    <property type="evidence" value="ECO:0007669"/>
    <property type="project" value="InterPro"/>
</dbReference>
<sequence>MAILFSPLGLGVSLVAILIGAIIFVNKKTKFPIINKYPKDFFHRRANHEYKTNARKLLKDGAAKHGENPFAILVPNGIKTILPPSCVGWAKNNKDLDHQQLVRDEYFASYPGFDVQHVLHHPNRMVINMVQGKLSKTDKTLPVMNKHIKAGLSDIWGEDKSWKTLNWDDGTTGVISRAAASIFVGPELAADPEWQKVSRAYVLDYFGAVGEMHLWPSWLRWLVVWYLPGASACRAGLKRAREMVNKVVQKRRQEEQEAKLEGKEAPAYYDALAWTLESPLGNEFEPADVQLALAMAALFTTSELFRQILTEIARRPEVVEHLRREIEDAAPDHDFTATSLVKMQLLDSFMKETQRQIPSLVILERLVTHDTRLPDGTVLKKGTHIAIDSREMYDPSKFENPEEFDAWRFYKRRQAGDNASLFVQSSPEHAQFGMGGELKLCLAQIILNYDIRLKDGCSGKPMQFGFLSATDPYTQLERILTAGKDRFHSRSNRGYQVTIYDLISLCLGACSYLWQKRLQSDNETIYTQRNMSGSVTSDLLFMVNYAGYDVHSQKELRITSLSET</sequence>
<gene>
    <name evidence="9" type="ORF">FOXB_15385</name>
</gene>
<dbReference type="CDD" id="cd11041">
    <property type="entry name" value="CYP503A1-like"/>
    <property type="match status" value="1"/>
</dbReference>
<dbReference type="GO" id="GO:0020037">
    <property type="term" value="F:heme binding"/>
    <property type="evidence" value="ECO:0007669"/>
    <property type="project" value="InterPro"/>
</dbReference>
<keyword evidence="6" id="KW-0408">Iron</keyword>
<dbReference type="STRING" id="660025.F9G9Q3"/>
<evidence type="ECO:0000313" key="9">
    <source>
        <dbReference type="EMBL" id="EGU74106.1"/>
    </source>
</evidence>
<dbReference type="PANTHER" id="PTHR46206:SF2">
    <property type="entry name" value="CYTOCHROME P450 MONOOXYGENASE AUSG-RELATED"/>
    <property type="match status" value="1"/>
</dbReference>
<dbReference type="Gene3D" id="1.10.630.10">
    <property type="entry name" value="Cytochrome P450"/>
    <property type="match status" value="1"/>
</dbReference>
<accession>F9G9Q3</accession>
<comment type="caution">
    <text evidence="9">The sequence shown here is derived from an EMBL/GenBank/DDBJ whole genome shotgun (WGS) entry which is preliminary data.</text>
</comment>
<keyword evidence="3" id="KW-0349">Heme</keyword>
<dbReference type="InterPro" id="IPR036396">
    <property type="entry name" value="Cyt_P450_sf"/>
</dbReference>
<evidence type="ECO:0000256" key="2">
    <source>
        <dbReference type="ARBA" id="ARBA00010617"/>
    </source>
</evidence>
<keyword evidence="8" id="KW-0472">Membrane</keyword>
<dbReference type="OrthoDB" id="1844152at2759"/>
<protein>
    <submittedName>
        <fullName evidence="9">Uncharacterized protein</fullName>
    </submittedName>
</protein>
<comment type="cofactor">
    <cofactor evidence="1">
        <name>heme</name>
        <dbReference type="ChEBI" id="CHEBI:30413"/>
    </cofactor>
</comment>
<keyword evidence="7" id="KW-0503">Monooxygenase</keyword>
<name>F9G9Q3_FUSOF</name>
<dbReference type="AlphaFoldDB" id="F9G9Q3"/>
<evidence type="ECO:0000256" key="5">
    <source>
        <dbReference type="ARBA" id="ARBA00023002"/>
    </source>
</evidence>
<dbReference type="PANTHER" id="PTHR46206">
    <property type="entry name" value="CYTOCHROME P450"/>
    <property type="match status" value="1"/>
</dbReference>
<evidence type="ECO:0000256" key="6">
    <source>
        <dbReference type="ARBA" id="ARBA00023004"/>
    </source>
</evidence>
<evidence type="ECO:0000256" key="8">
    <source>
        <dbReference type="SAM" id="Phobius"/>
    </source>
</evidence>
<proteinExistence type="inferred from homology"/>